<gene>
    <name evidence="1" type="ORF">L3Q82_017104</name>
</gene>
<name>A0ACB8X8N6_9TELE</name>
<sequence length="1235" mass="137163">MGLHSAQKKHFPLRGIDGVVQLFDAELRKSEPDLALLSLVLGFVEHFLAVNRVIPINVPGVRFEPLEPDCPNSCFPTVELGMISALYERFTAQIRGAVDLSQYRRTAAGSSRELVKKVSDVIWNSLSRSYFKDRAHIQSLFSLITGTKLDSSGVAFAVVAACQVLGLKDVHLALSEDHAWVIFGKNGEETAEVTWHGKGNEDRRGQTVTAGVSEKSPAAAAEYSRAKLLEIGESAHLRVFPRLDFIPPEIHRTAEVFTIPLLPRRQRRRRKEKRGRRGRLRARLQAANPYRLALHSLFHHKRQSIYIPPRANAKLALEELYCMISLQMHNNPEAAVIVAGDFNHVELKAVFPKFHRYINFPTRDSNTLDQVYCNIPGAYKAVAAPHLGMSDHISVNLIPAYKPLICRTRPTTRTVQVWTEEASSALQDCFECTDWEVFKEGTDLEWIHQRECSPSLAGRTASASSPAAAPSELFHEKNQNQSGRTLKLCADQLAGVFLDIFNLSLQLATVPVSLKTSIIVPVPKKSAVTCLNDYRPVALTPVIMKCFERIVLKHIKDIIPCWSGSISVRIQGEQIDRLDAVSIALHTALTHLQLPNTYVRMLFVDFSSVLQYSDPGQADTEAPQPGTALIAVPLDQGLPHQQASGGENRGQHILYTGPEHRHTTGLRAQPSPPSLSLPWTTGGPGGQSTLLSSSTGEAVEHVNNIKFLGIHITSDLTWSMNTAHLVKKAQQRLFFLRKLKRAGLSPQLLTNFYRATIESILCLSATVCYGSCTARRPKGLSPGGENGTGDCGKSSSRPGLNIRWPDPEEGPTYCRRPYPPGKWTSWLYLKGSYMKCDRNMEVAFMVCAINPSLDLHTDSSELLQLQQKLLWLLYERGDLDRYPMAMGTLADLEDQDPIPGKENPLEIHLKAVSSAQRHYNNEHIYPYMYLAGFHYRHRNVREALKSWAKAAQVMQDYNYFREDEEIYKEFFDIANDVIPTLLKETAAAAESPGEEGEGGEGADKEHPKQAADLSALQDSECFAHLLRFYDGICKWEEGSPTPVLHVGWATYLVQSLSRFDAQVRQKVSIITKEPESQDDDDQSSDDPREGRRRGPRRESKVEEQSSPPSAAPTSPSTQPAATTQPKKVGEGGGRRRSSQGLRGVDGEAKPKSPSPESASSPSSQQQRSPSPAGPVVVFQSEKMKGMKELLCAAKVNSSAIKLQLTAQSQVQMKRQKSTPAGDYSMSFMKRQRKSL</sequence>
<organism evidence="1 2">
    <name type="scientific">Scortum barcoo</name>
    <name type="common">barcoo grunter</name>
    <dbReference type="NCBI Taxonomy" id="214431"/>
    <lineage>
        <taxon>Eukaryota</taxon>
        <taxon>Metazoa</taxon>
        <taxon>Chordata</taxon>
        <taxon>Craniata</taxon>
        <taxon>Vertebrata</taxon>
        <taxon>Euteleostomi</taxon>
        <taxon>Actinopterygii</taxon>
        <taxon>Neopterygii</taxon>
        <taxon>Teleostei</taxon>
        <taxon>Neoteleostei</taxon>
        <taxon>Acanthomorphata</taxon>
        <taxon>Eupercaria</taxon>
        <taxon>Centrarchiformes</taxon>
        <taxon>Terapontoidei</taxon>
        <taxon>Terapontidae</taxon>
        <taxon>Scortum</taxon>
    </lineage>
</organism>
<dbReference type="EMBL" id="CM041532">
    <property type="protein sequence ID" value="KAI3376677.1"/>
    <property type="molecule type" value="Genomic_DNA"/>
</dbReference>
<evidence type="ECO:0000313" key="2">
    <source>
        <dbReference type="Proteomes" id="UP000831701"/>
    </source>
</evidence>
<reference evidence="1" key="1">
    <citation type="submission" date="2022-04" db="EMBL/GenBank/DDBJ databases">
        <title>Jade perch genome.</title>
        <authorList>
            <person name="Chao B."/>
        </authorList>
    </citation>
    <scope>NUCLEOTIDE SEQUENCE</scope>
    <source>
        <strain evidence="1">CB-2022</strain>
    </source>
</reference>
<proteinExistence type="predicted"/>
<keyword evidence="2" id="KW-1185">Reference proteome</keyword>
<dbReference type="Proteomes" id="UP000831701">
    <property type="component" value="Chromosome 2"/>
</dbReference>
<evidence type="ECO:0000313" key="1">
    <source>
        <dbReference type="EMBL" id="KAI3376677.1"/>
    </source>
</evidence>
<comment type="caution">
    <text evidence="1">The sequence shown here is derived from an EMBL/GenBank/DDBJ whole genome shotgun (WGS) entry which is preliminary data.</text>
</comment>
<protein>
    <submittedName>
        <fullName evidence="1">Uncharacterized protein</fullName>
    </submittedName>
</protein>
<accession>A0ACB8X8N6</accession>